<dbReference type="AlphaFoldDB" id="A0A3B0QGT0"/>
<comment type="similarity">
    <text evidence="2 7">Belongs to the SurE nucleotidase family.</text>
</comment>
<keyword evidence="3 7" id="KW-0963">Cytoplasm</keyword>
<feature type="chain" id="PRO_5017473016" description="5'-nucleotidase SurE" evidence="8">
    <location>
        <begin position="25"/>
        <end position="314"/>
    </location>
</feature>
<dbReference type="GO" id="GO:0000166">
    <property type="term" value="F:nucleotide binding"/>
    <property type="evidence" value="ECO:0007669"/>
    <property type="project" value="UniProtKB-KW"/>
</dbReference>
<dbReference type="GO" id="GO:0004309">
    <property type="term" value="F:exopolyphosphatase activity"/>
    <property type="evidence" value="ECO:0007669"/>
    <property type="project" value="TreeGrafter"/>
</dbReference>
<dbReference type="HAMAP" id="MF_00060">
    <property type="entry name" value="SurE"/>
    <property type="match status" value="1"/>
</dbReference>
<comment type="catalytic activity">
    <reaction evidence="1 7">
        <text>a ribonucleoside 5'-phosphate + H2O = a ribonucleoside + phosphate</text>
        <dbReference type="Rhea" id="RHEA:12484"/>
        <dbReference type="ChEBI" id="CHEBI:15377"/>
        <dbReference type="ChEBI" id="CHEBI:18254"/>
        <dbReference type="ChEBI" id="CHEBI:43474"/>
        <dbReference type="ChEBI" id="CHEBI:58043"/>
        <dbReference type="EC" id="3.1.3.5"/>
    </reaction>
</comment>
<keyword evidence="8" id="KW-0732">Signal</keyword>
<protein>
    <recommendedName>
        <fullName evidence="7">5'-nucleotidase SurE</fullName>
        <ecNumber evidence="7">3.1.3.5</ecNumber>
    </recommendedName>
    <alternativeName>
        <fullName evidence="7">Nucleoside 5'-monophosphate phosphohydrolase</fullName>
    </alternativeName>
</protein>
<dbReference type="InterPro" id="IPR030048">
    <property type="entry name" value="SurE"/>
</dbReference>
<evidence type="ECO:0000256" key="4">
    <source>
        <dbReference type="ARBA" id="ARBA00022723"/>
    </source>
</evidence>
<evidence type="ECO:0000256" key="1">
    <source>
        <dbReference type="ARBA" id="ARBA00000815"/>
    </source>
</evidence>
<dbReference type="GO" id="GO:0008253">
    <property type="term" value="F:5'-nucleotidase activity"/>
    <property type="evidence" value="ECO:0007669"/>
    <property type="project" value="UniProtKB-UniRule"/>
</dbReference>
<evidence type="ECO:0000313" key="11">
    <source>
        <dbReference type="Proteomes" id="UP000258476"/>
    </source>
</evidence>
<keyword evidence="6 7" id="KW-0378">Hydrolase</keyword>
<evidence type="ECO:0000256" key="3">
    <source>
        <dbReference type="ARBA" id="ARBA00022490"/>
    </source>
</evidence>
<dbReference type="GO" id="GO:0008254">
    <property type="term" value="F:3'-nucleotidase activity"/>
    <property type="evidence" value="ECO:0007669"/>
    <property type="project" value="TreeGrafter"/>
</dbReference>
<dbReference type="InterPro" id="IPR002828">
    <property type="entry name" value="SurE-like_Pase/nucleotidase"/>
</dbReference>
<organism evidence="10 11">
    <name type="scientific">Chlamydia poikilotherma</name>
    <dbReference type="NCBI Taxonomy" id="1967783"/>
    <lineage>
        <taxon>Bacteria</taxon>
        <taxon>Pseudomonadati</taxon>
        <taxon>Chlamydiota</taxon>
        <taxon>Chlamydiia</taxon>
        <taxon>Chlamydiales</taxon>
        <taxon>Chlamydiaceae</taxon>
        <taxon>Chlamydia/Chlamydophila group</taxon>
        <taxon>Chlamydia</taxon>
    </lineage>
</organism>
<dbReference type="PANTHER" id="PTHR30457">
    <property type="entry name" value="5'-NUCLEOTIDASE SURE"/>
    <property type="match status" value="1"/>
</dbReference>
<dbReference type="GO" id="GO:0005737">
    <property type="term" value="C:cytoplasm"/>
    <property type="evidence" value="ECO:0007669"/>
    <property type="project" value="UniProtKB-SubCell"/>
</dbReference>
<name>A0A3B0QGT0_9CHLA</name>
<evidence type="ECO:0000259" key="9">
    <source>
        <dbReference type="Pfam" id="PF01975"/>
    </source>
</evidence>
<comment type="function">
    <text evidence="7">Nucleotidase that shows phosphatase activity on nucleoside 5'-monophosphates.</text>
</comment>
<dbReference type="EC" id="3.1.3.5" evidence="7"/>
<dbReference type="NCBIfam" id="TIGR00087">
    <property type="entry name" value="surE"/>
    <property type="match status" value="1"/>
</dbReference>
<feature type="binding site" evidence="7">
    <location>
        <position position="84"/>
    </location>
    <ligand>
        <name>a divalent metal cation</name>
        <dbReference type="ChEBI" id="CHEBI:60240"/>
    </ligand>
</feature>
<dbReference type="InterPro" id="IPR036523">
    <property type="entry name" value="SurE-like_sf"/>
</dbReference>
<keyword evidence="5 7" id="KW-0547">Nucleotide-binding</keyword>
<keyword evidence="4 7" id="KW-0479">Metal-binding</keyword>
<feature type="binding site" evidence="7">
    <location>
        <position position="51"/>
    </location>
    <ligand>
        <name>a divalent metal cation</name>
        <dbReference type="ChEBI" id="CHEBI:60240"/>
    </ligand>
</feature>
<dbReference type="Pfam" id="PF01975">
    <property type="entry name" value="SurE"/>
    <property type="match status" value="1"/>
</dbReference>
<dbReference type="KEGG" id="chla:C834K_0546"/>
<evidence type="ECO:0000313" key="10">
    <source>
        <dbReference type="EMBL" id="SYX09002.1"/>
    </source>
</evidence>
<feature type="binding site" evidence="7">
    <location>
        <position position="52"/>
    </location>
    <ligand>
        <name>a divalent metal cation</name>
        <dbReference type="ChEBI" id="CHEBI:60240"/>
    </ligand>
</feature>
<proteinExistence type="inferred from homology"/>
<dbReference type="SUPFAM" id="SSF64167">
    <property type="entry name" value="SurE-like"/>
    <property type="match status" value="1"/>
</dbReference>
<keyword evidence="11" id="KW-1185">Reference proteome</keyword>
<evidence type="ECO:0000256" key="2">
    <source>
        <dbReference type="ARBA" id="ARBA00011062"/>
    </source>
</evidence>
<gene>
    <name evidence="10" type="primary">surE_1</name>
    <name evidence="7" type="synonym">surE</name>
    <name evidence="10" type="ORF">C834K_0546</name>
</gene>
<dbReference type="GO" id="GO:0046872">
    <property type="term" value="F:metal ion binding"/>
    <property type="evidence" value="ECO:0007669"/>
    <property type="project" value="UniProtKB-UniRule"/>
</dbReference>
<feature type="binding site" evidence="7">
    <location>
        <position position="142"/>
    </location>
    <ligand>
        <name>a divalent metal cation</name>
        <dbReference type="ChEBI" id="CHEBI:60240"/>
    </ligand>
</feature>
<feature type="domain" description="Survival protein SurE-like phosphatase/nucleotidase" evidence="9">
    <location>
        <begin position="46"/>
        <end position="232"/>
    </location>
</feature>
<dbReference type="Gene3D" id="3.40.1210.10">
    <property type="entry name" value="Survival protein SurE-like phosphatase/nucleotidase"/>
    <property type="match status" value="1"/>
</dbReference>
<dbReference type="EMBL" id="LS992154">
    <property type="protein sequence ID" value="SYX09002.1"/>
    <property type="molecule type" value="Genomic_DNA"/>
</dbReference>
<comment type="cofactor">
    <cofactor evidence="7">
        <name>a divalent metal cation</name>
        <dbReference type="ChEBI" id="CHEBI:60240"/>
    </cofactor>
    <text evidence="7">Binds 1 divalent metal cation per subunit.</text>
</comment>
<evidence type="ECO:0000256" key="6">
    <source>
        <dbReference type="ARBA" id="ARBA00022801"/>
    </source>
</evidence>
<evidence type="ECO:0000256" key="5">
    <source>
        <dbReference type="ARBA" id="ARBA00022741"/>
    </source>
</evidence>
<accession>A0A3B0QGT0</accession>
<reference evidence="11" key="1">
    <citation type="submission" date="2017-11" db="EMBL/GenBank/DDBJ databases">
        <authorList>
            <person name="Seth-Smith MB H."/>
        </authorList>
    </citation>
    <scope>NUCLEOTIDE SEQUENCE [LARGE SCALE GENOMIC DNA]</scope>
</reference>
<dbReference type="RefSeq" id="WP_117274309.1">
    <property type="nucleotide sequence ID" value="NZ_LS992154.1"/>
</dbReference>
<dbReference type="Proteomes" id="UP000258476">
    <property type="component" value="Chromosome"/>
</dbReference>
<dbReference type="OrthoDB" id="9780815at2"/>
<comment type="subcellular location">
    <subcellularLocation>
        <location evidence="7">Cytoplasm</location>
    </subcellularLocation>
</comment>
<sequence>MKIHFFRIQYLFCALLLCFPLTTAFSKERALSISEKSDQSKKRIKILLTNDDGISAKGMSLLVANLLKADFADLYIVAPATEQSAKSMSFSYTQPVSIENVDYPQPVAGAWSVSGTPVDCVKLALGDLFRDSLPDLVLSGINHGSNAGRTIFYSGTAGAAMEAILSGIPAIAFSQEQHISFFQEDSAPELLKKLSLYALSIPFPILTGFNVNFPASERNEAWKGMRLVATGKEFACGLPKLLSSDGKRKSFSLSDCQIVTDEDISDECRSLLDNYVTVVPLLVRNSPLALTSESEFQQLQAGFHNFANTIAMRK</sequence>
<evidence type="ECO:0000256" key="7">
    <source>
        <dbReference type="HAMAP-Rule" id="MF_00060"/>
    </source>
</evidence>
<feature type="signal peptide" evidence="8">
    <location>
        <begin position="1"/>
        <end position="24"/>
    </location>
</feature>
<dbReference type="PANTHER" id="PTHR30457:SF12">
    <property type="entry name" value="5'_3'-NUCLEOTIDASE SURE"/>
    <property type="match status" value="1"/>
</dbReference>
<dbReference type="NCBIfam" id="NF001493">
    <property type="entry name" value="PRK00346.2-3"/>
    <property type="match status" value="1"/>
</dbReference>
<evidence type="ECO:0000256" key="8">
    <source>
        <dbReference type="SAM" id="SignalP"/>
    </source>
</evidence>